<dbReference type="PANTHER" id="PTHR34954:SF3">
    <property type="entry name" value="EXPRESSED PROTEIN"/>
    <property type="match status" value="1"/>
</dbReference>
<dbReference type="Pfam" id="PF12600">
    <property type="entry name" value="DUF3769"/>
    <property type="match status" value="1"/>
</dbReference>
<organism evidence="1">
    <name type="scientific">Ostreococcus tauri</name>
    <name type="common">Marine green alga</name>
    <dbReference type="NCBI Taxonomy" id="70448"/>
    <lineage>
        <taxon>Eukaryota</taxon>
        <taxon>Viridiplantae</taxon>
        <taxon>Chlorophyta</taxon>
        <taxon>Mamiellophyceae</taxon>
        <taxon>Mamiellales</taxon>
        <taxon>Bathycoccaceae</taxon>
        <taxon>Ostreococcus</taxon>
    </lineage>
</organism>
<dbReference type="GO" id="GO:0070300">
    <property type="term" value="F:phosphatidic acid binding"/>
    <property type="evidence" value="ECO:0007669"/>
    <property type="project" value="InterPro"/>
</dbReference>
<dbReference type="Proteomes" id="UP000195557">
    <property type="component" value="Unassembled WGS sequence"/>
</dbReference>
<dbReference type="AlphaFoldDB" id="A0A1Y5IF53"/>
<proteinExistence type="predicted"/>
<name>A0A1Y5IF53_OSTTA</name>
<dbReference type="InterPro" id="IPR022244">
    <property type="entry name" value="DUF3769"/>
</dbReference>
<evidence type="ECO:0000313" key="1">
    <source>
        <dbReference type="EMBL" id="OUS47247.1"/>
    </source>
</evidence>
<sequence length="494" mass="53613">MRAVGSRIADGGEIASSGAIDGSARAMGGMETSGDGVGHFSMRVPSGLSRSQQVFLAQKLFNAPAVPSFARDEGGMVLDRVIANVGSGRWWTTVTARVRAQRAWNTEQVQEGKAHRALLDASMYALGGRFRMNLLENVALKAVGELGSARAITRAITKKFVKKNETKSDAIEVNAGEAREDARARVLLQAKIPRHVINAELSHNERFETKKSHVDGPTSASVSLASRGRRMINYRVMARKWLGTELKPFESAPDGEMQKPPRNEVLGGVSVEQQVILWHGRRRRKRASTSAVNGYTALPQVPTIAVGGIFGTVARKSLDEDYTDGDEVRLQNFASIALHGQIGSFSRPLFDFTSVNLRLDAGSVGNPYKPLDASEQKPMSLGDRLITADGRLKASPTSVTISFAQQLLGPLRFRTEVRTSGAEALAATCAGLSAIKQRKPMAQVRDVFKKEVASPEVLYGLDCPLPPTLGSARAVVWYNATRQDAFAEIRLFDL</sequence>
<dbReference type="EMBL" id="KZ155778">
    <property type="protein sequence ID" value="OUS47247.1"/>
    <property type="molecule type" value="Genomic_DNA"/>
</dbReference>
<dbReference type="PANTHER" id="PTHR34954">
    <property type="entry name" value="EXPRESSED PROTEIN"/>
    <property type="match status" value="1"/>
</dbReference>
<gene>
    <name evidence="1" type="ORF">BE221DRAFT_7114</name>
</gene>
<dbReference type="eggNOG" id="ENOG502R4W6">
    <property type="taxonomic scope" value="Eukaryota"/>
</dbReference>
<dbReference type="GO" id="GO:1990052">
    <property type="term" value="P:ER to chloroplast lipid transport"/>
    <property type="evidence" value="ECO:0007669"/>
    <property type="project" value="InterPro"/>
</dbReference>
<dbReference type="InterPro" id="IPR044160">
    <property type="entry name" value="TGD4-like"/>
</dbReference>
<accession>A0A1Y5IF53</accession>
<protein>
    <submittedName>
        <fullName evidence="1">Organic solvent tolerance protein OstA</fullName>
    </submittedName>
</protein>
<reference evidence="1" key="1">
    <citation type="submission" date="2017-04" db="EMBL/GenBank/DDBJ databases">
        <title>Population genomics of picophytoplankton unveils novel chromosome hypervariability.</title>
        <authorList>
            <consortium name="DOE Joint Genome Institute"/>
            <person name="Blanc-Mathieu R."/>
            <person name="Krasovec M."/>
            <person name="Hebrard M."/>
            <person name="Yau S."/>
            <person name="Desgranges E."/>
            <person name="Martin J."/>
            <person name="Schackwitz W."/>
            <person name="Kuo A."/>
            <person name="Salin G."/>
            <person name="Donnadieu C."/>
            <person name="Desdevises Y."/>
            <person name="Sanchez-Ferandin S."/>
            <person name="Moreau H."/>
            <person name="Rivals E."/>
            <person name="Grigoriev I.V."/>
            <person name="Grimsley N."/>
            <person name="Eyre-Walker A."/>
            <person name="Piganeau G."/>
        </authorList>
    </citation>
    <scope>NUCLEOTIDE SEQUENCE [LARGE SCALE GENOMIC DNA]</scope>
    <source>
        <strain evidence="1">RCC 1115</strain>
    </source>
</reference>
<dbReference type="GO" id="GO:0034196">
    <property type="term" value="P:acylglycerol transport"/>
    <property type="evidence" value="ECO:0007669"/>
    <property type="project" value="InterPro"/>
</dbReference>